<reference evidence="6" key="1">
    <citation type="submission" date="2025-08" db="UniProtKB">
        <authorList>
            <consortium name="RefSeq"/>
        </authorList>
    </citation>
    <scope>IDENTIFICATION</scope>
</reference>
<evidence type="ECO:0000256" key="3">
    <source>
        <dbReference type="SAM" id="MobiDB-lite"/>
    </source>
</evidence>
<dbReference type="PANTHER" id="PTHR48103:SF2">
    <property type="entry name" value="MIDASIN"/>
    <property type="match status" value="1"/>
</dbReference>
<feature type="compositionally biased region" description="Low complexity" evidence="3">
    <location>
        <begin position="249"/>
        <end position="262"/>
    </location>
</feature>
<feature type="compositionally biased region" description="Low complexity" evidence="3">
    <location>
        <begin position="509"/>
        <end position="562"/>
    </location>
</feature>
<dbReference type="GeneID" id="106812802"/>
<feature type="compositionally biased region" description="Polar residues" evidence="3">
    <location>
        <begin position="822"/>
        <end position="843"/>
    </location>
</feature>
<keyword evidence="5" id="KW-1185">Reference proteome</keyword>
<dbReference type="PANTHER" id="PTHR48103">
    <property type="entry name" value="MIDASIN-RELATED"/>
    <property type="match status" value="1"/>
</dbReference>
<feature type="compositionally biased region" description="Low complexity" evidence="3">
    <location>
        <begin position="380"/>
        <end position="392"/>
    </location>
</feature>
<feature type="compositionally biased region" description="Polar residues" evidence="3">
    <location>
        <begin position="563"/>
        <end position="591"/>
    </location>
</feature>
<name>A0ABM1EJ92_PRICU</name>
<evidence type="ECO:0000313" key="5">
    <source>
        <dbReference type="Proteomes" id="UP000695022"/>
    </source>
</evidence>
<feature type="compositionally biased region" description="Polar residues" evidence="3">
    <location>
        <begin position="286"/>
        <end position="303"/>
    </location>
</feature>
<evidence type="ECO:0000256" key="4">
    <source>
        <dbReference type="SAM" id="Phobius"/>
    </source>
</evidence>
<evidence type="ECO:0000256" key="1">
    <source>
        <dbReference type="ARBA" id="ARBA00022741"/>
    </source>
</evidence>
<feature type="transmembrane region" description="Helical" evidence="4">
    <location>
        <begin position="757"/>
        <end position="780"/>
    </location>
</feature>
<keyword evidence="2" id="KW-0067">ATP-binding</keyword>
<dbReference type="RefSeq" id="XP_014672263.1">
    <property type="nucleotide sequence ID" value="XM_014816777.1"/>
</dbReference>
<gene>
    <name evidence="6" type="primary">LOC106812802</name>
</gene>
<feature type="region of interest" description="Disordered" evidence="3">
    <location>
        <begin position="822"/>
        <end position="880"/>
    </location>
</feature>
<feature type="compositionally biased region" description="Polar residues" evidence="3">
    <location>
        <begin position="417"/>
        <end position="429"/>
    </location>
</feature>
<protein>
    <submittedName>
        <fullName evidence="6">Mucin-5AC-like</fullName>
    </submittedName>
</protein>
<feature type="region of interest" description="Disordered" evidence="3">
    <location>
        <begin position="366"/>
        <end position="392"/>
    </location>
</feature>
<feature type="region of interest" description="Disordered" evidence="3">
    <location>
        <begin position="406"/>
        <end position="430"/>
    </location>
</feature>
<feature type="compositionally biased region" description="Low complexity" evidence="3">
    <location>
        <begin position="311"/>
        <end position="334"/>
    </location>
</feature>
<feature type="region of interest" description="Disordered" evidence="3">
    <location>
        <begin position="469"/>
        <end position="595"/>
    </location>
</feature>
<feature type="region of interest" description="Disordered" evidence="3">
    <location>
        <begin position="237"/>
        <end position="341"/>
    </location>
</feature>
<organism evidence="5 6">
    <name type="scientific">Priapulus caudatus</name>
    <name type="common">Priapulid worm</name>
    <dbReference type="NCBI Taxonomy" id="37621"/>
    <lineage>
        <taxon>Eukaryota</taxon>
        <taxon>Metazoa</taxon>
        <taxon>Ecdysozoa</taxon>
        <taxon>Scalidophora</taxon>
        <taxon>Priapulida</taxon>
        <taxon>Priapulimorpha</taxon>
        <taxon>Priapulimorphida</taxon>
        <taxon>Priapulidae</taxon>
        <taxon>Priapulus</taxon>
    </lineage>
</organism>
<sequence>MASESVEEKREESEKDRHKVDVERYISADSMKALCEVKLAPSVLESEDARSVFARLPALFSKMRKICRKTMNAQPYAKLTYSLDEFTGDVIDGIHTMQALEVNLTLDKDKQMSEAKSIHLRKRKALSELFKYLAELGLSYRKGLIYEREADATRLMRSEPLDIEATLGQLPAFGCDGATINAWKGCHRYYYSCMARRALVKTTMETPSKDARTNPVFLSLMRNAAATRMQATPYLTDSTAASTTGGDGASLTSPLPSASAPAAEDEEADPPNAAELEPSADASSFVAATTETIFSPPATQSAAEVTAGSDAPAQTTRAVATTQVAPPDADAAESGGAGERPATTRVVLPLATEAGHAQDALATRLASGEPAPSPVHSGGSAPTSPSTPTPSVIPSVEVAIRKVTVAGAEAPPGGNGRTATSPLGSSLEPTSSTVAVATALSSTTEDARPAAAGENPVVLFDNVREDADAVESTVATSTSDPEPPAAVADPTRETTPGEGVATATTDAEPIAQQSAPPSSSQMPPSPEFSPSSALAPSPSQISSTELSPSSSHVPSSELAPSSNLTPSPSQEVSSNQATSISTLSTSPAVTTSSSIESSSSAKKISILFPLNATRFTVKPTTDVVAATATDSPGVVTASQITSTVSSRAVAVTSSTVPTSASASTAKVEDATIDARASVTTAAAVATATTTVDVMDGVASTSSDTGTTALGGNTTSEYDNVTVIGEGRFNVTADGDVADGGNVTAGYATTSRTKTVRIVIYVCVGSLLGALLMVAIVGLIVSSCRSNHQQSFTLKDTPHLNFTNEDFTLTQIPRPKTILTTQNEVSGSALKQKNGEPMSNSSTERLTEGKSGGENGHHRNGAMPRQKGGIDNPGFKPDQVEMVENKSGVYIPDADYDIVATAKGDSDSDALQVSF</sequence>
<keyword evidence="4" id="KW-0812">Transmembrane</keyword>
<keyword evidence="1" id="KW-0547">Nucleotide-binding</keyword>
<proteinExistence type="predicted"/>
<evidence type="ECO:0000256" key="2">
    <source>
        <dbReference type="ARBA" id="ARBA00022840"/>
    </source>
</evidence>
<keyword evidence="4" id="KW-0472">Membrane</keyword>
<accession>A0ABM1EJ92</accession>
<keyword evidence="4" id="KW-1133">Transmembrane helix</keyword>
<dbReference type="Proteomes" id="UP000695022">
    <property type="component" value="Unplaced"/>
</dbReference>
<evidence type="ECO:0000313" key="6">
    <source>
        <dbReference type="RefSeq" id="XP_014672263.1"/>
    </source>
</evidence>